<name>A0ACB8BV25_9AGAM</name>
<gene>
    <name evidence="1" type="ORF">BV22DRAFT_138986</name>
</gene>
<evidence type="ECO:0000313" key="1">
    <source>
        <dbReference type="EMBL" id="KAH7929254.1"/>
    </source>
</evidence>
<reference evidence="1" key="1">
    <citation type="journal article" date="2021" name="New Phytol.">
        <title>Evolutionary innovations through gain and loss of genes in the ectomycorrhizal Boletales.</title>
        <authorList>
            <person name="Wu G."/>
            <person name="Miyauchi S."/>
            <person name="Morin E."/>
            <person name="Kuo A."/>
            <person name="Drula E."/>
            <person name="Varga T."/>
            <person name="Kohler A."/>
            <person name="Feng B."/>
            <person name="Cao Y."/>
            <person name="Lipzen A."/>
            <person name="Daum C."/>
            <person name="Hundley H."/>
            <person name="Pangilinan J."/>
            <person name="Johnson J."/>
            <person name="Barry K."/>
            <person name="LaButti K."/>
            <person name="Ng V."/>
            <person name="Ahrendt S."/>
            <person name="Min B."/>
            <person name="Choi I.G."/>
            <person name="Park H."/>
            <person name="Plett J.M."/>
            <person name="Magnuson J."/>
            <person name="Spatafora J.W."/>
            <person name="Nagy L.G."/>
            <person name="Henrissat B."/>
            <person name="Grigoriev I.V."/>
            <person name="Yang Z.L."/>
            <person name="Xu J."/>
            <person name="Martin F.M."/>
        </authorList>
    </citation>
    <scope>NUCLEOTIDE SEQUENCE</scope>
    <source>
        <strain evidence="1">KUC20120723A-06</strain>
    </source>
</reference>
<accession>A0ACB8BV25</accession>
<keyword evidence="2" id="KW-1185">Reference proteome</keyword>
<sequence length="426" mass="45102">MSSRASSDVPFLLEAFPSPPSHIPPPPNPPPSLPPSAPLPPVPGPSPLSDRDTLLFITSATSTARPRRSSKLSLLSARSTSPAPSPPSLSPTAATHPISARPRKGSLSSLLSVQSSASAPLRPPQGAHALAISEEVPAELTASPDSFPAHSPEPLSPRLDIPDVLRPSFTRKPDPNPNDSIASIDLSTLNDDTTDADDHDHAPATPLPFPKPNRPLSPDATRATSPDVTQIISATPRPRKRSASSQPRSRVSSLSNNHRTSNHTHRSSTHSKKAIVRSSSESLMLPYVEPTPPVWKGDEREVEHDSDSSIDLHTPLPHLMLRHGLLSPHSKLLPTPEPTPDPGRMSMMSTFSNSSAASGLSSLSAASTSALSVASISTLNSNASATSKSTVPKDARDTPRRRVRHRDGRLLRGGIGLTTGLGWSDR</sequence>
<proteinExistence type="predicted"/>
<comment type="caution">
    <text evidence="1">The sequence shown here is derived from an EMBL/GenBank/DDBJ whole genome shotgun (WGS) entry which is preliminary data.</text>
</comment>
<protein>
    <submittedName>
        <fullName evidence="1">Uncharacterized protein</fullName>
    </submittedName>
</protein>
<dbReference type="Proteomes" id="UP000790709">
    <property type="component" value="Unassembled WGS sequence"/>
</dbReference>
<dbReference type="EMBL" id="MU266343">
    <property type="protein sequence ID" value="KAH7929254.1"/>
    <property type="molecule type" value="Genomic_DNA"/>
</dbReference>
<organism evidence="1 2">
    <name type="scientific">Leucogyrophana mollusca</name>
    <dbReference type="NCBI Taxonomy" id="85980"/>
    <lineage>
        <taxon>Eukaryota</taxon>
        <taxon>Fungi</taxon>
        <taxon>Dikarya</taxon>
        <taxon>Basidiomycota</taxon>
        <taxon>Agaricomycotina</taxon>
        <taxon>Agaricomycetes</taxon>
        <taxon>Agaricomycetidae</taxon>
        <taxon>Boletales</taxon>
        <taxon>Boletales incertae sedis</taxon>
        <taxon>Leucogyrophana</taxon>
    </lineage>
</organism>
<evidence type="ECO:0000313" key="2">
    <source>
        <dbReference type="Proteomes" id="UP000790709"/>
    </source>
</evidence>